<evidence type="ECO:0000313" key="14">
    <source>
        <dbReference type="Proteomes" id="UP000600565"/>
    </source>
</evidence>
<feature type="domain" description="CCA-adding enzyme C-terminal" evidence="12">
    <location>
        <begin position="246"/>
        <end position="386"/>
    </location>
</feature>
<keyword evidence="4 13" id="KW-0548">Nucleotidyltransferase</keyword>
<evidence type="ECO:0000259" key="10">
    <source>
        <dbReference type="Pfam" id="PF01743"/>
    </source>
</evidence>
<keyword evidence="5" id="KW-0479">Metal-binding</keyword>
<dbReference type="Pfam" id="PF12627">
    <property type="entry name" value="PolyA_pol_RNAbd"/>
    <property type="match status" value="1"/>
</dbReference>
<evidence type="ECO:0000256" key="2">
    <source>
        <dbReference type="ARBA" id="ARBA00022679"/>
    </source>
</evidence>
<proteinExistence type="inferred from homology"/>
<dbReference type="Gene3D" id="1.10.246.80">
    <property type="match status" value="1"/>
</dbReference>
<evidence type="ECO:0000256" key="3">
    <source>
        <dbReference type="ARBA" id="ARBA00022694"/>
    </source>
</evidence>
<comment type="cofactor">
    <cofactor evidence="1">
        <name>Mg(2+)</name>
        <dbReference type="ChEBI" id="CHEBI:18420"/>
    </cofactor>
</comment>
<dbReference type="SUPFAM" id="SSF81301">
    <property type="entry name" value="Nucleotidyltransferase"/>
    <property type="match status" value="1"/>
</dbReference>
<evidence type="ECO:0000259" key="12">
    <source>
        <dbReference type="Pfam" id="PF13735"/>
    </source>
</evidence>
<dbReference type="InterPro" id="IPR032810">
    <property type="entry name" value="CCA-adding_enz_C"/>
</dbReference>
<sequence length="394" mass="45356">MKEWHKKKMHWQAAKKVINTIEQAGFEAFIVGGAVRDYYLKKENNDVDIATSALPEEIQAIFHHTIDVGIAHGTVLVLDFGEPIEVTTYRTESGYSDHRRPDTVHFVRNLKEDLKRRDFTMNAMALSKSGDYIDYYNGRQHIDNKVICAVGEPLQRFEEDALRMLRAIRFASQLQFSIEYQTLQAIHQKASTISYISIERIQVELSKIFTSKHAQMGIEYIENTSLSNYLPGKFNTHSWTGFYSEDRQVGWAYFCLVNESDLSLLSAYRCSNKDKLFTKSILGAYESLLNGMPPIDLLRYDLSMLKTACQFAEWQNKVLPFSFDDLADRKSTLPIQHINELAISGRDLMEWSSKKRGAWIKQTLDTAILAVLNGEANNDKQQLKEWFHAFHDEG</sequence>
<keyword evidence="3" id="KW-0819">tRNA processing</keyword>
<dbReference type="PANTHER" id="PTHR46173">
    <property type="entry name" value="CCA TRNA NUCLEOTIDYLTRANSFERASE 1, MITOCHONDRIAL"/>
    <property type="match status" value="1"/>
</dbReference>
<comment type="similarity">
    <text evidence="9">Belongs to the tRNA nucleotidyltransferase/poly(A) polymerase family.</text>
</comment>
<dbReference type="SUPFAM" id="SSF81891">
    <property type="entry name" value="Poly A polymerase C-terminal region-like"/>
    <property type="match status" value="1"/>
</dbReference>
<gene>
    <name evidence="13" type="ORF">H9632_16425</name>
</gene>
<evidence type="ECO:0000259" key="11">
    <source>
        <dbReference type="Pfam" id="PF12627"/>
    </source>
</evidence>
<accession>A0ABR8XRS4</accession>
<dbReference type="NCBIfam" id="NF009814">
    <property type="entry name" value="PRK13299.1"/>
    <property type="match status" value="1"/>
</dbReference>
<dbReference type="GO" id="GO:0004810">
    <property type="term" value="F:CCA tRNA nucleotidyltransferase activity"/>
    <property type="evidence" value="ECO:0007669"/>
    <property type="project" value="UniProtKB-EC"/>
</dbReference>
<dbReference type="PANTHER" id="PTHR46173:SF1">
    <property type="entry name" value="CCA TRNA NUCLEOTIDYLTRANSFERASE 1, MITOCHONDRIAL"/>
    <property type="match status" value="1"/>
</dbReference>
<dbReference type="EC" id="2.7.7.72" evidence="13"/>
<name>A0ABR8XRS4_9BACL</name>
<dbReference type="InterPro" id="IPR043519">
    <property type="entry name" value="NT_sf"/>
</dbReference>
<dbReference type="EMBL" id="JACSPW010000020">
    <property type="protein sequence ID" value="MBD8034655.1"/>
    <property type="molecule type" value="Genomic_DNA"/>
</dbReference>
<keyword evidence="7" id="KW-0460">Magnesium</keyword>
<keyword evidence="6" id="KW-0547">Nucleotide-binding</keyword>
<dbReference type="CDD" id="cd05398">
    <property type="entry name" value="NT_ClassII-CCAase"/>
    <property type="match status" value="1"/>
</dbReference>
<evidence type="ECO:0000256" key="6">
    <source>
        <dbReference type="ARBA" id="ARBA00022741"/>
    </source>
</evidence>
<dbReference type="Pfam" id="PF13735">
    <property type="entry name" value="tRNA_NucTran2_2"/>
    <property type="match status" value="1"/>
</dbReference>
<dbReference type="Gene3D" id="3.30.460.10">
    <property type="entry name" value="Beta Polymerase, domain 2"/>
    <property type="match status" value="1"/>
</dbReference>
<dbReference type="InterPro" id="IPR032828">
    <property type="entry name" value="PolyA_RNA-bd"/>
</dbReference>
<dbReference type="InterPro" id="IPR002646">
    <property type="entry name" value="PolA_pol_head_dom"/>
</dbReference>
<keyword evidence="14" id="KW-1185">Reference proteome</keyword>
<dbReference type="Proteomes" id="UP000600565">
    <property type="component" value="Unassembled WGS sequence"/>
</dbReference>
<keyword evidence="8 9" id="KW-0694">RNA-binding</keyword>
<comment type="caution">
    <text evidence="13">The sequence shown here is derived from an EMBL/GenBank/DDBJ whole genome shotgun (WGS) entry which is preliminary data.</text>
</comment>
<evidence type="ECO:0000256" key="1">
    <source>
        <dbReference type="ARBA" id="ARBA00001946"/>
    </source>
</evidence>
<evidence type="ECO:0000256" key="7">
    <source>
        <dbReference type="ARBA" id="ARBA00022842"/>
    </source>
</evidence>
<protein>
    <submittedName>
        <fullName evidence="13">CCA tRNA nucleotidyltransferase</fullName>
        <ecNumber evidence="13">2.7.7.72</ecNumber>
    </submittedName>
</protein>
<feature type="domain" description="Poly A polymerase head" evidence="10">
    <location>
        <begin position="28"/>
        <end position="147"/>
    </location>
</feature>
<evidence type="ECO:0000256" key="5">
    <source>
        <dbReference type="ARBA" id="ARBA00022723"/>
    </source>
</evidence>
<evidence type="ECO:0000256" key="4">
    <source>
        <dbReference type="ARBA" id="ARBA00022695"/>
    </source>
</evidence>
<evidence type="ECO:0000256" key="8">
    <source>
        <dbReference type="ARBA" id="ARBA00022884"/>
    </source>
</evidence>
<evidence type="ECO:0000313" key="13">
    <source>
        <dbReference type="EMBL" id="MBD8034655.1"/>
    </source>
</evidence>
<feature type="domain" description="tRNA nucleotidyltransferase/poly(A) polymerase RNA and SrmB- binding" evidence="11">
    <location>
        <begin position="176"/>
        <end position="231"/>
    </location>
</feature>
<keyword evidence="2 9" id="KW-0808">Transferase</keyword>
<dbReference type="Pfam" id="PF01743">
    <property type="entry name" value="PolyA_pol"/>
    <property type="match status" value="1"/>
</dbReference>
<reference evidence="13 14" key="1">
    <citation type="submission" date="2020-08" db="EMBL/GenBank/DDBJ databases">
        <title>A Genomic Blueprint of the Chicken Gut Microbiome.</title>
        <authorList>
            <person name="Gilroy R."/>
            <person name="Ravi A."/>
            <person name="Getino M."/>
            <person name="Pursley I."/>
            <person name="Horton D.L."/>
            <person name="Alikhan N.-F."/>
            <person name="Baker D."/>
            <person name="Gharbi K."/>
            <person name="Hall N."/>
            <person name="Watson M."/>
            <person name="Adriaenssens E.M."/>
            <person name="Foster-Nyarko E."/>
            <person name="Jarju S."/>
            <person name="Secka A."/>
            <person name="Antonio M."/>
            <person name="Oren A."/>
            <person name="Chaudhuri R."/>
            <person name="La Ragione R.M."/>
            <person name="Hildebrand F."/>
            <person name="Pallen M.J."/>
        </authorList>
    </citation>
    <scope>NUCLEOTIDE SEQUENCE [LARGE SCALE GENOMIC DNA]</scope>
    <source>
        <strain evidence="13 14">Sa1YVA6</strain>
    </source>
</reference>
<dbReference type="Gene3D" id="1.10.3090.10">
    <property type="entry name" value="cca-adding enzyme, domain 2"/>
    <property type="match status" value="1"/>
</dbReference>
<evidence type="ECO:0000256" key="9">
    <source>
        <dbReference type="RuleBase" id="RU003953"/>
    </source>
</evidence>
<dbReference type="InterPro" id="IPR050264">
    <property type="entry name" value="Bact_CCA-adding_enz_type3_sf"/>
</dbReference>
<organism evidence="13 14">
    <name type="scientific">Solibacillus merdavium</name>
    <dbReference type="NCBI Taxonomy" id="2762218"/>
    <lineage>
        <taxon>Bacteria</taxon>
        <taxon>Bacillati</taxon>
        <taxon>Bacillota</taxon>
        <taxon>Bacilli</taxon>
        <taxon>Bacillales</taxon>
        <taxon>Caryophanaceae</taxon>
        <taxon>Solibacillus</taxon>
    </lineage>
</organism>